<keyword evidence="7" id="KW-0998">Cell outer membrane</keyword>
<feature type="signal peptide" evidence="8">
    <location>
        <begin position="1"/>
        <end position="18"/>
    </location>
</feature>
<name>A0ABW5MD10_9BACT</name>
<evidence type="ECO:0000256" key="7">
    <source>
        <dbReference type="ARBA" id="ARBA00023237"/>
    </source>
</evidence>
<keyword evidence="6" id="KW-0472">Membrane</keyword>
<dbReference type="Gene3D" id="1.20.1600.10">
    <property type="entry name" value="Outer membrane efflux proteins (OEP)"/>
    <property type="match status" value="1"/>
</dbReference>
<keyword evidence="10" id="KW-1185">Reference proteome</keyword>
<comment type="similarity">
    <text evidence="2">Belongs to the outer membrane factor (OMF) (TC 1.B.17) family.</text>
</comment>
<organism evidence="9 10">
    <name type="scientific">Spirosoma soli</name>
    <dbReference type="NCBI Taxonomy" id="1770529"/>
    <lineage>
        <taxon>Bacteria</taxon>
        <taxon>Pseudomonadati</taxon>
        <taxon>Bacteroidota</taxon>
        <taxon>Cytophagia</taxon>
        <taxon>Cytophagales</taxon>
        <taxon>Cytophagaceae</taxon>
        <taxon>Spirosoma</taxon>
    </lineage>
</organism>
<feature type="chain" id="PRO_5047423537" evidence="8">
    <location>
        <begin position="19"/>
        <end position="425"/>
    </location>
</feature>
<reference evidence="10" key="1">
    <citation type="journal article" date="2019" name="Int. J. Syst. Evol. Microbiol.">
        <title>The Global Catalogue of Microorganisms (GCM) 10K type strain sequencing project: providing services to taxonomists for standard genome sequencing and annotation.</title>
        <authorList>
            <consortium name="The Broad Institute Genomics Platform"/>
            <consortium name="The Broad Institute Genome Sequencing Center for Infectious Disease"/>
            <person name="Wu L."/>
            <person name="Ma J."/>
        </authorList>
    </citation>
    <scope>NUCLEOTIDE SEQUENCE [LARGE SCALE GENOMIC DNA]</scope>
    <source>
        <strain evidence="10">KCTC 42805</strain>
    </source>
</reference>
<keyword evidence="8" id="KW-0732">Signal</keyword>
<comment type="subcellular location">
    <subcellularLocation>
        <location evidence="1">Cell outer membrane</location>
    </subcellularLocation>
</comment>
<evidence type="ECO:0000256" key="3">
    <source>
        <dbReference type="ARBA" id="ARBA00022448"/>
    </source>
</evidence>
<accession>A0ABW5MD10</accession>
<keyword evidence="4" id="KW-1134">Transmembrane beta strand</keyword>
<gene>
    <name evidence="9" type="ORF">ACFSUS_28315</name>
</gene>
<dbReference type="Proteomes" id="UP001597469">
    <property type="component" value="Unassembled WGS sequence"/>
</dbReference>
<keyword evidence="5" id="KW-0812">Transmembrane</keyword>
<dbReference type="EMBL" id="JBHULN010000032">
    <property type="protein sequence ID" value="MFD2574569.1"/>
    <property type="molecule type" value="Genomic_DNA"/>
</dbReference>
<dbReference type="PANTHER" id="PTHR30026">
    <property type="entry name" value="OUTER MEMBRANE PROTEIN TOLC"/>
    <property type="match status" value="1"/>
</dbReference>
<keyword evidence="3" id="KW-0813">Transport</keyword>
<proteinExistence type="inferred from homology"/>
<evidence type="ECO:0000313" key="10">
    <source>
        <dbReference type="Proteomes" id="UP001597469"/>
    </source>
</evidence>
<dbReference type="PANTHER" id="PTHR30026:SF20">
    <property type="entry name" value="OUTER MEMBRANE PROTEIN TOLC"/>
    <property type="match status" value="1"/>
</dbReference>
<sequence length="425" mass="46575">MNVLLCVGLALMAPGLYAQSVSTPSTPLSLAECRTLALGQNQRLTAANRRQLAAEAGREVTKTNRLPRLDFSSTGYYVRGLGSSLNTQGLTAGVSVTQPIYAGGRLRAQTALAGIAAQASAEDVRATRQQVVAQTDQTYWQTVALRDQVTLAEGNRAQLQALVRDLDNKVKAGLVYKADWLRAQVQLRDAEVRLLRTRDDLRQSQLVMGQLIGRPDGDSLRLTESIEGDFSLVSSADYTAQALAQRADLRRLALVNLADSLQIDLARSARRPQVNASINALYLQQKPGFLLADRHYAPAYALLNLNVPLVHWKENRLLESQRRYQAQASRADLTEAQQQVALDVSRALLTLNQAARRIELHLLTVAQAQENLRLNENRFQAGLLSLVDLLAAQTLAQRVASELVAAKADYRIAQASLAQAIGEQR</sequence>
<evidence type="ECO:0000256" key="1">
    <source>
        <dbReference type="ARBA" id="ARBA00004442"/>
    </source>
</evidence>
<comment type="caution">
    <text evidence="9">The sequence shown here is derived from an EMBL/GenBank/DDBJ whole genome shotgun (WGS) entry which is preliminary data.</text>
</comment>
<evidence type="ECO:0000256" key="6">
    <source>
        <dbReference type="ARBA" id="ARBA00023136"/>
    </source>
</evidence>
<protein>
    <submittedName>
        <fullName evidence="9">TolC family protein</fullName>
    </submittedName>
</protein>
<evidence type="ECO:0000256" key="4">
    <source>
        <dbReference type="ARBA" id="ARBA00022452"/>
    </source>
</evidence>
<evidence type="ECO:0000256" key="5">
    <source>
        <dbReference type="ARBA" id="ARBA00022692"/>
    </source>
</evidence>
<dbReference type="RefSeq" id="WP_381528476.1">
    <property type="nucleotide sequence ID" value="NZ_JBHULN010000032.1"/>
</dbReference>
<evidence type="ECO:0000256" key="2">
    <source>
        <dbReference type="ARBA" id="ARBA00007613"/>
    </source>
</evidence>
<dbReference type="InterPro" id="IPR051906">
    <property type="entry name" value="TolC-like"/>
</dbReference>
<evidence type="ECO:0000256" key="8">
    <source>
        <dbReference type="SAM" id="SignalP"/>
    </source>
</evidence>
<dbReference type="SUPFAM" id="SSF56954">
    <property type="entry name" value="Outer membrane efflux proteins (OEP)"/>
    <property type="match status" value="1"/>
</dbReference>
<dbReference type="InterPro" id="IPR003423">
    <property type="entry name" value="OMP_efflux"/>
</dbReference>
<evidence type="ECO:0000313" key="9">
    <source>
        <dbReference type="EMBL" id="MFD2574569.1"/>
    </source>
</evidence>
<dbReference type="Pfam" id="PF02321">
    <property type="entry name" value="OEP"/>
    <property type="match status" value="2"/>
</dbReference>